<keyword evidence="1" id="KW-1133">Transmembrane helix</keyword>
<reference evidence="2 3" key="1">
    <citation type="submission" date="2018-06" db="EMBL/GenBank/DDBJ databases">
        <authorList>
            <consortium name="Pathogen Informatics"/>
            <person name="Doyle S."/>
        </authorList>
    </citation>
    <scope>NUCLEOTIDE SEQUENCE [LARGE SCALE GENOMIC DNA]</scope>
    <source>
        <strain evidence="3">ATCC 11859 / DSM 33 / NCIB 8841 / NCTC 4822</strain>
    </source>
</reference>
<organism evidence="2 3">
    <name type="scientific">Sporosarcina pasteurii</name>
    <name type="common">Bacillus pasteurii</name>
    <dbReference type="NCBI Taxonomy" id="1474"/>
    <lineage>
        <taxon>Bacteria</taxon>
        <taxon>Bacillati</taxon>
        <taxon>Bacillota</taxon>
        <taxon>Bacilli</taxon>
        <taxon>Bacillales</taxon>
        <taxon>Caryophanaceae</taxon>
        <taxon>Sporosarcina</taxon>
    </lineage>
</organism>
<sequence length="128" mass="14967">MVSMLFSNVIAVIVIFPFIVSVCLQFFYRRFGHTPTVRKIADLTTPFLFLSVYLIAYTIFGDGVGFTIVILALSIIIMYAIFERRRVKEFQVIRLIRKVWRLYFILLIPAYLILMMTGLVLKIIEYVT</sequence>
<feature type="transmembrane region" description="Helical" evidence="1">
    <location>
        <begin position="66"/>
        <end position="82"/>
    </location>
</feature>
<dbReference type="Proteomes" id="UP000254519">
    <property type="component" value="Unassembled WGS sequence"/>
</dbReference>
<evidence type="ECO:0000313" key="3">
    <source>
        <dbReference type="Proteomes" id="UP000254519"/>
    </source>
</evidence>
<keyword evidence="1" id="KW-0812">Transmembrane</keyword>
<dbReference type="InterPro" id="IPR024515">
    <property type="entry name" value="DUF3397"/>
</dbReference>
<feature type="transmembrane region" description="Helical" evidence="1">
    <location>
        <begin position="102"/>
        <end position="124"/>
    </location>
</feature>
<protein>
    <submittedName>
        <fullName evidence="2">Protein of uncharacterized function (DUF3397)</fullName>
    </submittedName>
</protein>
<keyword evidence="1" id="KW-0472">Membrane</keyword>
<dbReference type="EMBL" id="UGYZ01000002">
    <property type="protein sequence ID" value="SUJ00391.1"/>
    <property type="molecule type" value="Genomic_DNA"/>
</dbReference>
<feature type="transmembrane region" description="Helical" evidence="1">
    <location>
        <begin position="40"/>
        <end position="60"/>
    </location>
</feature>
<proteinExistence type="predicted"/>
<dbReference type="RefSeq" id="WP_166739528.1">
    <property type="nucleotide sequence ID" value="NZ_CP038012.1"/>
</dbReference>
<accession>A0A380BG15</accession>
<keyword evidence="3" id="KW-1185">Reference proteome</keyword>
<name>A0A380BG15_SPOPA</name>
<evidence type="ECO:0000313" key="2">
    <source>
        <dbReference type="EMBL" id="SUJ00391.1"/>
    </source>
</evidence>
<evidence type="ECO:0000256" key="1">
    <source>
        <dbReference type="SAM" id="Phobius"/>
    </source>
</evidence>
<gene>
    <name evidence="2" type="ORF">NCTC4822_00948</name>
</gene>
<feature type="transmembrane region" description="Helical" evidence="1">
    <location>
        <begin position="6"/>
        <end position="28"/>
    </location>
</feature>
<dbReference type="Pfam" id="PF11877">
    <property type="entry name" value="DUF3397"/>
    <property type="match status" value="1"/>
</dbReference>
<dbReference type="AlphaFoldDB" id="A0A380BG15"/>